<organism evidence="1 2">
    <name type="scientific">Brachionus plicatilis</name>
    <name type="common">Marine rotifer</name>
    <name type="synonym">Brachionus muelleri</name>
    <dbReference type="NCBI Taxonomy" id="10195"/>
    <lineage>
        <taxon>Eukaryota</taxon>
        <taxon>Metazoa</taxon>
        <taxon>Spiralia</taxon>
        <taxon>Gnathifera</taxon>
        <taxon>Rotifera</taxon>
        <taxon>Eurotatoria</taxon>
        <taxon>Monogononta</taxon>
        <taxon>Pseudotrocha</taxon>
        <taxon>Ploima</taxon>
        <taxon>Brachionidae</taxon>
        <taxon>Brachionus</taxon>
    </lineage>
</organism>
<proteinExistence type="predicted"/>
<dbReference type="AlphaFoldDB" id="A0A3M7RVQ7"/>
<sequence length="73" mass="8711">MPMYFVIMFFEEINSFDRLFFYVLVTCSQTIELCSNFKNIVVFFCFKQNLVNFKTDSEIEEVKQNKTKKKGIG</sequence>
<protein>
    <submittedName>
        <fullName evidence="1">Uncharacterized protein</fullName>
    </submittedName>
</protein>
<accession>A0A3M7RVQ7</accession>
<reference evidence="1 2" key="1">
    <citation type="journal article" date="2018" name="Sci. Rep.">
        <title>Genomic signatures of local adaptation to the degree of environmental predictability in rotifers.</title>
        <authorList>
            <person name="Franch-Gras L."/>
            <person name="Hahn C."/>
            <person name="Garcia-Roger E.M."/>
            <person name="Carmona M.J."/>
            <person name="Serra M."/>
            <person name="Gomez A."/>
        </authorList>
    </citation>
    <scope>NUCLEOTIDE SEQUENCE [LARGE SCALE GENOMIC DNA]</scope>
    <source>
        <strain evidence="1">HYR1</strain>
    </source>
</reference>
<dbReference type="EMBL" id="REGN01002531">
    <property type="protein sequence ID" value="RNA27540.1"/>
    <property type="molecule type" value="Genomic_DNA"/>
</dbReference>
<name>A0A3M7RVQ7_BRAPC</name>
<gene>
    <name evidence="1" type="ORF">BpHYR1_046673</name>
</gene>
<dbReference type="Proteomes" id="UP000276133">
    <property type="component" value="Unassembled WGS sequence"/>
</dbReference>
<evidence type="ECO:0000313" key="2">
    <source>
        <dbReference type="Proteomes" id="UP000276133"/>
    </source>
</evidence>
<keyword evidence="2" id="KW-1185">Reference proteome</keyword>
<evidence type="ECO:0000313" key="1">
    <source>
        <dbReference type="EMBL" id="RNA27540.1"/>
    </source>
</evidence>
<comment type="caution">
    <text evidence="1">The sequence shown here is derived from an EMBL/GenBank/DDBJ whole genome shotgun (WGS) entry which is preliminary data.</text>
</comment>